<dbReference type="GO" id="GO:0016853">
    <property type="term" value="F:isomerase activity"/>
    <property type="evidence" value="ECO:0007669"/>
    <property type="project" value="UniProtKB-KW"/>
</dbReference>
<accession>A0A7C4JK59</accession>
<protein>
    <submittedName>
        <fullName evidence="5">4-oxalocrotonate tautomerase</fullName>
    </submittedName>
</protein>
<feature type="domain" description="4-oxalocrotonate tautomerase-like" evidence="3">
    <location>
        <begin position="2"/>
        <end position="56"/>
    </location>
</feature>
<comment type="similarity">
    <text evidence="1">Belongs to the 4-oxalocrotonate tautomerase family.</text>
</comment>
<dbReference type="SUPFAM" id="SSF55331">
    <property type="entry name" value="Tautomerase/MIF"/>
    <property type="match status" value="1"/>
</dbReference>
<dbReference type="EMBL" id="DTBD01000064">
    <property type="protein sequence ID" value="HGQ64984.1"/>
    <property type="molecule type" value="Genomic_DNA"/>
</dbReference>
<evidence type="ECO:0000256" key="1">
    <source>
        <dbReference type="ARBA" id="ARBA00006723"/>
    </source>
</evidence>
<sequence>MPVIVVYMWSGVSDGAKKGIIFGITKVFEELGIPPHAVEVIIVEVPKENWGVGGEQASEKLKEVKPP</sequence>
<comment type="caution">
    <text evidence="5">The sequence shown here is derived from an EMBL/GenBank/DDBJ whole genome shotgun (WGS) entry which is preliminary data.</text>
</comment>
<dbReference type="PANTHER" id="PTHR35530">
    <property type="entry name" value="TAUTOMERASE-RELATED"/>
    <property type="match status" value="1"/>
</dbReference>
<dbReference type="PANTHER" id="PTHR35530:SF2">
    <property type="entry name" value="BSL4019 PROTEIN"/>
    <property type="match status" value="1"/>
</dbReference>
<gene>
    <name evidence="5" type="ORF">ENU08_07050</name>
    <name evidence="4" type="ORF">ENU41_05430</name>
</gene>
<name>A0A7C4JK59_9CREN</name>
<dbReference type="InterPro" id="IPR014347">
    <property type="entry name" value="Tautomerase/MIF_sf"/>
</dbReference>
<evidence type="ECO:0000256" key="2">
    <source>
        <dbReference type="ARBA" id="ARBA00023235"/>
    </source>
</evidence>
<evidence type="ECO:0000313" key="5">
    <source>
        <dbReference type="EMBL" id="HGQ64984.1"/>
    </source>
</evidence>
<evidence type="ECO:0000259" key="3">
    <source>
        <dbReference type="Pfam" id="PF01361"/>
    </source>
</evidence>
<dbReference type="Gene3D" id="3.30.429.10">
    <property type="entry name" value="Macrophage Migration Inhibitory Factor"/>
    <property type="match status" value="1"/>
</dbReference>
<reference evidence="5" key="1">
    <citation type="journal article" date="2020" name="mSystems">
        <title>Genome- and Community-Level Interaction Insights into Carbon Utilization and Element Cycling Functions of Hydrothermarchaeota in Hydrothermal Sediment.</title>
        <authorList>
            <person name="Zhou Z."/>
            <person name="Liu Y."/>
            <person name="Xu W."/>
            <person name="Pan J."/>
            <person name="Luo Z.H."/>
            <person name="Li M."/>
        </authorList>
    </citation>
    <scope>NUCLEOTIDE SEQUENCE [LARGE SCALE GENOMIC DNA]</scope>
    <source>
        <strain evidence="5">SpSt-637</strain>
        <strain evidence="4">SpSt-667</strain>
    </source>
</reference>
<organism evidence="5">
    <name type="scientific">Ignisphaera aggregans</name>
    <dbReference type="NCBI Taxonomy" id="334771"/>
    <lineage>
        <taxon>Archaea</taxon>
        <taxon>Thermoproteota</taxon>
        <taxon>Thermoprotei</taxon>
        <taxon>Desulfurococcales</taxon>
        <taxon>Desulfurococcaceae</taxon>
        <taxon>Ignisphaera</taxon>
    </lineage>
</organism>
<dbReference type="Pfam" id="PF01361">
    <property type="entry name" value="Tautomerase"/>
    <property type="match status" value="1"/>
</dbReference>
<proteinExistence type="inferred from homology"/>
<dbReference type="EMBL" id="DTCK01000034">
    <property type="protein sequence ID" value="HGQ36103.1"/>
    <property type="molecule type" value="Genomic_DNA"/>
</dbReference>
<keyword evidence="2" id="KW-0413">Isomerase</keyword>
<evidence type="ECO:0000313" key="4">
    <source>
        <dbReference type="EMBL" id="HGQ36103.1"/>
    </source>
</evidence>
<dbReference type="InterPro" id="IPR004370">
    <property type="entry name" value="4-OT-like_dom"/>
</dbReference>
<dbReference type="AlphaFoldDB" id="A0A7C4JK59"/>